<sequence>MSNQAQYVTAGVVAAGAAGAAGAAYFAYRAYRETNNTKLPRPEDWRHVGTLKELYAYPIKSCASVKLERGECTSLGLKNGWLRDRVLMVVDEKNNFLTARACPEMVLVRPTVRNSILTLNHPDAAEPLHINLAEVIALQKPQTARVWGVEVPVFDCGSEASKWLTSVLDHSAKIYKLVYYSSQTSREMRGLGTELYKRFRKEDASALSDEVPFNLINQASLDDLNGRLQDLTVSPCNFRPNFVLSGTAKPYEEDNWRFIKIGENVFEILKPCTRCLLTTVDPETGVRNAKTEPLETLRSYRLIEDPVLRKAVGNSPRMGLQMALRSESGHQVALGDPIYIA</sequence>
<evidence type="ECO:0000256" key="1">
    <source>
        <dbReference type="SAM" id="Phobius"/>
    </source>
</evidence>
<protein>
    <recommendedName>
        <fullName evidence="6">MOSC domain-containing protein</fullName>
    </recommendedName>
</protein>
<dbReference type="InterPro" id="IPR011037">
    <property type="entry name" value="Pyrv_Knase-like_insert_dom_sf"/>
</dbReference>
<dbReference type="SUPFAM" id="SSF50800">
    <property type="entry name" value="PK beta-barrel domain-like"/>
    <property type="match status" value="1"/>
</dbReference>
<dbReference type="Pfam" id="PF03476">
    <property type="entry name" value="MOSC_N"/>
    <property type="match status" value="1"/>
</dbReference>
<name>A0ABN8B314_CHISP</name>
<dbReference type="EMBL" id="OU963910">
    <property type="protein sequence ID" value="CAH0400426.1"/>
    <property type="molecule type" value="Genomic_DNA"/>
</dbReference>
<evidence type="ECO:0008006" key="6">
    <source>
        <dbReference type="Google" id="ProtNLM"/>
    </source>
</evidence>
<dbReference type="Pfam" id="PF03473">
    <property type="entry name" value="MOSC"/>
    <property type="match status" value="1"/>
</dbReference>
<dbReference type="SUPFAM" id="SSF141673">
    <property type="entry name" value="MOSC N-terminal domain-like"/>
    <property type="match status" value="1"/>
</dbReference>
<reference evidence="4" key="1">
    <citation type="submission" date="2021-12" db="EMBL/GenBank/DDBJ databases">
        <authorList>
            <person name="King R."/>
        </authorList>
    </citation>
    <scope>NUCLEOTIDE SEQUENCE</scope>
</reference>
<evidence type="ECO:0000259" key="3">
    <source>
        <dbReference type="Pfam" id="PF03476"/>
    </source>
</evidence>
<dbReference type="InterPro" id="IPR005302">
    <property type="entry name" value="MoCF_Sase_C"/>
</dbReference>
<keyword evidence="5" id="KW-1185">Reference proteome</keyword>
<organism evidence="4 5">
    <name type="scientific">Chilo suppressalis</name>
    <name type="common">Asiatic rice borer moth</name>
    <dbReference type="NCBI Taxonomy" id="168631"/>
    <lineage>
        <taxon>Eukaryota</taxon>
        <taxon>Metazoa</taxon>
        <taxon>Ecdysozoa</taxon>
        <taxon>Arthropoda</taxon>
        <taxon>Hexapoda</taxon>
        <taxon>Insecta</taxon>
        <taxon>Pterygota</taxon>
        <taxon>Neoptera</taxon>
        <taxon>Endopterygota</taxon>
        <taxon>Lepidoptera</taxon>
        <taxon>Glossata</taxon>
        <taxon>Ditrysia</taxon>
        <taxon>Pyraloidea</taxon>
        <taxon>Crambidae</taxon>
        <taxon>Crambinae</taxon>
        <taxon>Chilo</taxon>
    </lineage>
</organism>
<gene>
    <name evidence="4" type="ORF">CHILSU_LOCUS3619</name>
</gene>
<evidence type="ECO:0000313" key="5">
    <source>
        <dbReference type="Proteomes" id="UP001153292"/>
    </source>
</evidence>
<feature type="domain" description="MOSC" evidence="2">
    <location>
        <begin position="206"/>
        <end position="339"/>
    </location>
</feature>
<feature type="domain" description="Molybdenum cofactor sulfurase middle" evidence="3">
    <location>
        <begin position="49"/>
        <end position="169"/>
    </location>
</feature>
<dbReference type="PANTHER" id="PTHR14237:SF19">
    <property type="entry name" value="MITOCHONDRIAL AMIDOXIME REDUCING COMPONENT 1"/>
    <property type="match status" value="1"/>
</dbReference>
<dbReference type="PANTHER" id="PTHR14237">
    <property type="entry name" value="MOLYBDOPTERIN COFACTOR SULFURASE MOSC"/>
    <property type="match status" value="1"/>
</dbReference>
<keyword evidence="1" id="KW-0812">Transmembrane</keyword>
<evidence type="ECO:0000313" key="4">
    <source>
        <dbReference type="EMBL" id="CAH0400426.1"/>
    </source>
</evidence>
<dbReference type="InterPro" id="IPR005303">
    <property type="entry name" value="MOCOS_middle"/>
</dbReference>
<proteinExistence type="predicted"/>
<accession>A0ABN8B314</accession>
<keyword evidence="1" id="KW-1133">Transmembrane helix</keyword>
<dbReference type="Proteomes" id="UP001153292">
    <property type="component" value="Chromosome 17"/>
</dbReference>
<feature type="transmembrane region" description="Helical" evidence="1">
    <location>
        <begin position="6"/>
        <end position="28"/>
    </location>
</feature>
<evidence type="ECO:0000259" key="2">
    <source>
        <dbReference type="Pfam" id="PF03473"/>
    </source>
</evidence>
<keyword evidence="1" id="KW-0472">Membrane</keyword>